<name>A0A6J4MWZ9_9BACT</name>
<feature type="chain" id="PRO_5026967078" evidence="1">
    <location>
        <begin position="18"/>
        <end position="121"/>
    </location>
</feature>
<keyword evidence="1" id="KW-0732">Signal</keyword>
<sequence length="121" mass="13655">MRIRTLFAALLPLPLVAAMAPRSEPVTLSGYYTVKWEEQSLRVCGERGAWWVSNPGPVLEPYRELVEGEYGTIYVTVRADVTGPGMFGHMGMYRRAVAIREVVEARAPTRDDCRRRPNEAD</sequence>
<accession>A0A6J4MWZ9</accession>
<protein>
    <submittedName>
        <fullName evidence="2">Uncharacterized protein</fullName>
    </submittedName>
</protein>
<evidence type="ECO:0000256" key="1">
    <source>
        <dbReference type="SAM" id="SignalP"/>
    </source>
</evidence>
<gene>
    <name evidence="2" type="ORF">AVDCRST_MAG89-4611</name>
</gene>
<feature type="signal peptide" evidence="1">
    <location>
        <begin position="1"/>
        <end position="17"/>
    </location>
</feature>
<dbReference type="EMBL" id="CADCTV010000966">
    <property type="protein sequence ID" value="CAA9371231.1"/>
    <property type="molecule type" value="Genomic_DNA"/>
</dbReference>
<evidence type="ECO:0000313" key="2">
    <source>
        <dbReference type="EMBL" id="CAA9371231.1"/>
    </source>
</evidence>
<organism evidence="2">
    <name type="scientific">uncultured Gemmatimonadota bacterium</name>
    <dbReference type="NCBI Taxonomy" id="203437"/>
    <lineage>
        <taxon>Bacteria</taxon>
        <taxon>Pseudomonadati</taxon>
        <taxon>Gemmatimonadota</taxon>
        <taxon>environmental samples</taxon>
    </lineage>
</organism>
<proteinExistence type="predicted"/>
<reference evidence="2" key="1">
    <citation type="submission" date="2020-02" db="EMBL/GenBank/DDBJ databases">
        <authorList>
            <person name="Meier V. D."/>
        </authorList>
    </citation>
    <scope>NUCLEOTIDE SEQUENCE</scope>
    <source>
        <strain evidence="2">AVDCRST_MAG89</strain>
    </source>
</reference>
<dbReference type="AlphaFoldDB" id="A0A6J4MWZ9"/>